<keyword evidence="2" id="KW-1185">Reference proteome</keyword>
<organism evidence="1 2">
    <name type="scientific">Streptosporangium album</name>
    <dbReference type="NCBI Taxonomy" id="47479"/>
    <lineage>
        <taxon>Bacteria</taxon>
        <taxon>Bacillati</taxon>
        <taxon>Actinomycetota</taxon>
        <taxon>Actinomycetes</taxon>
        <taxon>Streptosporangiales</taxon>
        <taxon>Streptosporangiaceae</taxon>
        <taxon>Streptosporangium</taxon>
    </lineage>
</organism>
<sequence>MGGQRGQTEQIRTSTRDLGELRERLRSWLTGRLGGPVTVSRLSAPSGNGMSSETLLFDASWDSAGDGRGVSPARLAPAA</sequence>
<gene>
    <name evidence="1" type="ORF">FHR32_005670</name>
</gene>
<reference evidence="1 2" key="1">
    <citation type="submission" date="2020-08" db="EMBL/GenBank/DDBJ databases">
        <title>Sequencing the genomes of 1000 actinobacteria strains.</title>
        <authorList>
            <person name="Klenk H.-P."/>
        </authorList>
    </citation>
    <scope>NUCLEOTIDE SEQUENCE [LARGE SCALE GENOMIC DNA]</scope>
    <source>
        <strain evidence="1 2">DSM 43023</strain>
    </source>
</reference>
<dbReference type="AlphaFoldDB" id="A0A7W7WBZ2"/>
<dbReference type="Proteomes" id="UP000534286">
    <property type="component" value="Unassembled WGS sequence"/>
</dbReference>
<evidence type="ECO:0000313" key="2">
    <source>
        <dbReference type="Proteomes" id="UP000534286"/>
    </source>
</evidence>
<name>A0A7W7WBZ2_9ACTN</name>
<proteinExistence type="predicted"/>
<comment type="caution">
    <text evidence="1">The sequence shown here is derived from an EMBL/GenBank/DDBJ whole genome shotgun (WGS) entry which is preliminary data.</text>
</comment>
<accession>A0A7W7WBZ2</accession>
<dbReference type="EMBL" id="JACHJU010000002">
    <property type="protein sequence ID" value="MBB4941293.1"/>
    <property type="molecule type" value="Genomic_DNA"/>
</dbReference>
<protein>
    <submittedName>
        <fullName evidence="1">Uncharacterized protein</fullName>
    </submittedName>
</protein>
<dbReference type="RefSeq" id="WP_184757405.1">
    <property type="nucleotide sequence ID" value="NZ_BAABEK010000088.1"/>
</dbReference>
<evidence type="ECO:0000313" key="1">
    <source>
        <dbReference type="EMBL" id="MBB4941293.1"/>
    </source>
</evidence>